<proteinExistence type="predicted"/>
<comment type="caution">
    <text evidence="2">The sequence shown here is derived from an EMBL/GenBank/DDBJ whole genome shotgun (WGS) entry which is preliminary data.</text>
</comment>
<reference evidence="2 3" key="1">
    <citation type="submission" date="2024-09" db="EMBL/GenBank/DDBJ databases">
        <authorList>
            <person name="Lee S.D."/>
        </authorList>
    </citation>
    <scope>NUCLEOTIDE SEQUENCE [LARGE SCALE GENOMIC DNA]</scope>
    <source>
        <strain evidence="2 3">N1-5</strain>
    </source>
</reference>
<dbReference type="CDD" id="cd04301">
    <property type="entry name" value="NAT_SF"/>
    <property type="match status" value="1"/>
</dbReference>
<name>A0ABV6UED4_9ACTN</name>
<evidence type="ECO:0000313" key="3">
    <source>
        <dbReference type="Proteomes" id="UP001592528"/>
    </source>
</evidence>
<dbReference type="InterPro" id="IPR000182">
    <property type="entry name" value="GNAT_dom"/>
</dbReference>
<keyword evidence="3" id="KW-1185">Reference proteome</keyword>
<feature type="domain" description="N-acetyltransferase" evidence="1">
    <location>
        <begin position="11"/>
        <end position="164"/>
    </location>
</feature>
<evidence type="ECO:0000259" key="1">
    <source>
        <dbReference type="PROSITE" id="PS51186"/>
    </source>
</evidence>
<organism evidence="2 3">
    <name type="scientific">Streptacidiphilus cavernicola</name>
    <dbReference type="NCBI Taxonomy" id="3342716"/>
    <lineage>
        <taxon>Bacteria</taxon>
        <taxon>Bacillati</taxon>
        <taxon>Actinomycetota</taxon>
        <taxon>Actinomycetes</taxon>
        <taxon>Kitasatosporales</taxon>
        <taxon>Streptomycetaceae</taxon>
        <taxon>Streptacidiphilus</taxon>
    </lineage>
</organism>
<dbReference type="SUPFAM" id="SSF55729">
    <property type="entry name" value="Acyl-CoA N-acyltransferases (Nat)"/>
    <property type="match status" value="2"/>
</dbReference>
<dbReference type="InterPro" id="IPR016181">
    <property type="entry name" value="Acyl_CoA_acyltransferase"/>
</dbReference>
<dbReference type="RefSeq" id="WP_051724906.1">
    <property type="nucleotide sequence ID" value="NZ_JBHEZZ010000001.1"/>
</dbReference>
<dbReference type="PROSITE" id="PS51186">
    <property type="entry name" value="GNAT"/>
    <property type="match status" value="1"/>
</dbReference>
<evidence type="ECO:0000313" key="2">
    <source>
        <dbReference type="EMBL" id="MFC1399820.1"/>
    </source>
</evidence>
<dbReference type="EMBL" id="JBHEZZ010000001">
    <property type="protein sequence ID" value="MFC1399820.1"/>
    <property type="molecule type" value="Genomic_DNA"/>
</dbReference>
<dbReference type="Proteomes" id="UP001592528">
    <property type="component" value="Unassembled WGS sequence"/>
</dbReference>
<sequence length="338" mass="36490">MSEKLGQTRIVRLAEADPSDAEIAGWHQIRTETAEEAGSDAPERDAAATAALLRDPRPLDPVVRWLAWDGDTAVGLAWVRLHRSEGRRHVANCRIAVLEDRYGQGVAEALLDEVVAVALADGRSNLLTSTSVGSTGEEFLVGAGFGLGADFSRLRLLVADCDQEELRATVKSASEGYSLVRWQGVPPGDLIGPFAATREAMNDMPVDELELGRISWDEDRVRANARSAAQRGQTLLTVAALGLDEQGAEVVAGFSEIVLEGGGSVRARQSDTVVLRGHRGRGLGLWVKAAMLEWLIGAHPEIEEVLTACLVSNVHMIAINEQIGFLPIRGERYYQLAL</sequence>
<dbReference type="Gene3D" id="3.40.630.30">
    <property type="match status" value="1"/>
</dbReference>
<accession>A0ABV6UED4</accession>
<protein>
    <submittedName>
        <fullName evidence="2">N-acetyltransferase family protein</fullName>
    </submittedName>
</protein>
<gene>
    <name evidence="2" type="ORF">ACEZDJ_00745</name>
</gene>
<dbReference type="Pfam" id="PF00583">
    <property type="entry name" value="Acetyltransf_1"/>
    <property type="match status" value="1"/>
</dbReference>